<dbReference type="Proteomes" id="UP000023152">
    <property type="component" value="Unassembled WGS sequence"/>
</dbReference>
<comment type="caution">
    <text evidence="1">The sequence shown here is derived from an EMBL/GenBank/DDBJ whole genome shotgun (WGS) entry which is preliminary data.</text>
</comment>
<protein>
    <submittedName>
        <fullName evidence="1">Uncharacterized protein</fullName>
    </submittedName>
</protein>
<dbReference type="AlphaFoldDB" id="X6MPZ6"/>
<proteinExistence type="predicted"/>
<feature type="non-terminal residue" evidence="1">
    <location>
        <position position="198"/>
    </location>
</feature>
<evidence type="ECO:0000313" key="2">
    <source>
        <dbReference type="Proteomes" id="UP000023152"/>
    </source>
</evidence>
<dbReference type="EMBL" id="ASPP01018592">
    <property type="protein sequence ID" value="ETO16078.1"/>
    <property type="molecule type" value="Genomic_DNA"/>
</dbReference>
<keyword evidence="2" id="KW-1185">Reference proteome</keyword>
<reference evidence="1 2" key="1">
    <citation type="journal article" date="2013" name="Curr. Biol.">
        <title>The Genome of the Foraminiferan Reticulomyxa filosa.</title>
        <authorList>
            <person name="Glockner G."/>
            <person name="Hulsmann N."/>
            <person name="Schleicher M."/>
            <person name="Noegel A.A."/>
            <person name="Eichinger L."/>
            <person name="Gallinger C."/>
            <person name="Pawlowski J."/>
            <person name="Sierra R."/>
            <person name="Euteneuer U."/>
            <person name="Pillet L."/>
            <person name="Moustafa A."/>
            <person name="Platzer M."/>
            <person name="Groth M."/>
            <person name="Szafranski K."/>
            <person name="Schliwa M."/>
        </authorList>
    </citation>
    <scope>NUCLEOTIDE SEQUENCE [LARGE SCALE GENOMIC DNA]</scope>
</reference>
<accession>X6MPZ6</accession>
<gene>
    <name evidence="1" type="ORF">RFI_21284</name>
</gene>
<organism evidence="1 2">
    <name type="scientific">Reticulomyxa filosa</name>
    <dbReference type="NCBI Taxonomy" id="46433"/>
    <lineage>
        <taxon>Eukaryota</taxon>
        <taxon>Sar</taxon>
        <taxon>Rhizaria</taxon>
        <taxon>Retaria</taxon>
        <taxon>Foraminifera</taxon>
        <taxon>Monothalamids</taxon>
        <taxon>Reticulomyxidae</taxon>
        <taxon>Reticulomyxa</taxon>
    </lineage>
</organism>
<name>X6MPZ6_RETFI</name>
<sequence>MQMCTILNKQFLVLFNTKKKKKLVQSCDVKRKNKERFILQKRRMTVNLFSQLLSQQLKASQWCLRLCKVTLVVIFIIWGHGLVIGIEYSSGFGLWNYWQNKTISLEEVSEAEIISNQTTTKSLYDSFFRGIGNIKLSNEFVEDWCAFPSRKSYEMERRFADLEDKDPKNKNMKKCHYGSFSNNVTFEHNESTGQHFVI</sequence>
<evidence type="ECO:0000313" key="1">
    <source>
        <dbReference type="EMBL" id="ETO16078.1"/>
    </source>
</evidence>